<gene>
    <name evidence="7" type="ORF">GPM918_LOCUS17862</name>
    <name evidence="8" type="ORF">OVA965_LOCUS18684</name>
    <name evidence="9" type="ORF">SRO942_LOCUS17861</name>
    <name evidence="10" type="ORF">TMI583_LOCUS18696</name>
</gene>
<dbReference type="AlphaFoldDB" id="A0A814MYC9"/>
<name>A0A814MYC9_9BILA</name>
<dbReference type="EC" id="3.1.3.16" evidence="4"/>
<dbReference type="Proteomes" id="UP000677228">
    <property type="component" value="Unassembled WGS sequence"/>
</dbReference>
<dbReference type="Pfam" id="PF00481">
    <property type="entry name" value="PP2C"/>
    <property type="match status" value="1"/>
</dbReference>
<evidence type="ECO:0000313" key="9">
    <source>
        <dbReference type="EMBL" id="CAF3848754.1"/>
    </source>
</evidence>
<evidence type="ECO:0000256" key="4">
    <source>
        <dbReference type="ARBA" id="ARBA00013081"/>
    </source>
</evidence>
<dbReference type="Proteomes" id="UP000681722">
    <property type="component" value="Unassembled WGS sequence"/>
</dbReference>
<sequence>MEGRSLYLRQQFPIKLDWTATVDKVQGVIVNELVCCTETLLDQVMIYSMANFQKMFDDGQYGPMRYGLCFIQGHRHEMEDTHAIFMQLPDSSLSSSSYFGVFDGHNGSKAAIRASQYLHKYIIQALNSTAPNNEQGIIEGLKRAHIKFDHDLRMEAKKANDNDDSGSTSISCLIHRNKIYLMNLGDSRALIVAPSGNIVVQTKDHKPTDPMEMSRIQQAGGQVHQGRINGVIGLSRAFGNFLFKSNTRLAQDQQMIIAKPDIYLYSQIHYPAFIVLGSDGIFDCVSNEQLTSFIISRLRSTNHLSDICRDILDLCLRSGSLDNMTVILITFSSPKQDYNPQDQQPLVRRNSQLSAPSVNFNTNPYYQAPETLPLSPLNYPENFQDYSHRVGLFQSSSESLIPQIINIDKINENVQRPPLFQRTLSPPFFQRTLSSPLYRRTLSPPIRPGPAFDLFQGFPN</sequence>
<protein>
    <recommendedName>
        <fullName evidence="4">protein-serine/threonine phosphatase</fullName>
        <ecNumber evidence="4">3.1.3.16</ecNumber>
    </recommendedName>
</protein>
<dbReference type="CDD" id="cd00143">
    <property type="entry name" value="PP2Cc"/>
    <property type="match status" value="1"/>
</dbReference>
<dbReference type="Proteomes" id="UP000663829">
    <property type="component" value="Unassembled WGS sequence"/>
</dbReference>
<evidence type="ECO:0000313" key="7">
    <source>
        <dbReference type="EMBL" id="CAF1082932.1"/>
    </source>
</evidence>
<dbReference type="PROSITE" id="PS51746">
    <property type="entry name" value="PPM_2"/>
    <property type="match status" value="1"/>
</dbReference>
<evidence type="ECO:0000259" key="6">
    <source>
        <dbReference type="PROSITE" id="PS51746"/>
    </source>
</evidence>
<organism evidence="7 11">
    <name type="scientific">Didymodactylos carnosus</name>
    <dbReference type="NCBI Taxonomy" id="1234261"/>
    <lineage>
        <taxon>Eukaryota</taxon>
        <taxon>Metazoa</taxon>
        <taxon>Spiralia</taxon>
        <taxon>Gnathifera</taxon>
        <taxon>Rotifera</taxon>
        <taxon>Eurotatoria</taxon>
        <taxon>Bdelloidea</taxon>
        <taxon>Philodinida</taxon>
        <taxon>Philodinidae</taxon>
        <taxon>Didymodactylos</taxon>
    </lineage>
</organism>
<reference evidence="7" key="1">
    <citation type="submission" date="2021-02" db="EMBL/GenBank/DDBJ databases">
        <authorList>
            <person name="Nowell W R."/>
        </authorList>
    </citation>
    <scope>NUCLEOTIDE SEQUENCE</scope>
</reference>
<evidence type="ECO:0000256" key="2">
    <source>
        <dbReference type="ARBA" id="ARBA00001946"/>
    </source>
</evidence>
<dbReference type="SMART" id="SM00332">
    <property type="entry name" value="PP2Cc"/>
    <property type="match status" value="1"/>
</dbReference>
<evidence type="ECO:0000256" key="3">
    <source>
        <dbReference type="ARBA" id="ARBA00006702"/>
    </source>
</evidence>
<dbReference type="Proteomes" id="UP000682733">
    <property type="component" value="Unassembled WGS sequence"/>
</dbReference>
<dbReference type="EMBL" id="CAJNOQ010005016">
    <property type="protein sequence ID" value="CAF1082932.1"/>
    <property type="molecule type" value="Genomic_DNA"/>
</dbReference>
<comment type="caution">
    <text evidence="7">The sequence shown here is derived from an EMBL/GenBank/DDBJ whole genome shotgun (WGS) entry which is preliminary data.</text>
</comment>
<dbReference type="SMART" id="SM00331">
    <property type="entry name" value="PP2C_SIG"/>
    <property type="match status" value="1"/>
</dbReference>
<evidence type="ECO:0000313" key="10">
    <source>
        <dbReference type="EMBL" id="CAF3850007.1"/>
    </source>
</evidence>
<evidence type="ECO:0000256" key="1">
    <source>
        <dbReference type="ARBA" id="ARBA00001936"/>
    </source>
</evidence>
<dbReference type="Gene3D" id="3.60.40.10">
    <property type="entry name" value="PPM-type phosphatase domain"/>
    <property type="match status" value="1"/>
</dbReference>
<dbReference type="EMBL" id="CAJOBA010009383">
    <property type="protein sequence ID" value="CAF3850007.1"/>
    <property type="molecule type" value="Genomic_DNA"/>
</dbReference>
<evidence type="ECO:0000313" key="8">
    <source>
        <dbReference type="EMBL" id="CAF1088252.1"/>
    </source>
</evidence>
<comment type="similarity">
    <text evidence="3">Belongs to the PP2C family.</text>
</comment>
<dbReference type="OrthoDB" id="10264738at2759"/>
<feature type="domain" description="PPM-type phosphatase" evidence="6">
    <location>
        <begin position="65"/>
        <end position="331"/>
    </location>
</feature>
<dbReference type="InterPro" id="IPR001932">
    <property type="entry name" value="PPM-type_phosphatase-like_dom"/>
</dbReference>
<proteinExistence type="inferred from homology"/>
<dbReference type="InterPro" id="IPR015655">
    <property type="entry name" value="PP2C"/>
</dbReference>
<dbReference type="GO" id="GO:0004722">
    <property type="term" value="F:protein serine/threonine phosphatase activity"/>
    <property type="evidence" value="ECO:0007669"/>
    <property type="project" value="UniProtKB-EC"/>
</dbReference>
<comment type="cofactor">
    <cofactor evidence="2">
        <name>Mg(2+)</name>
        <dbReference type="ChEBI" id="CHEBI:18420"/>
    </cofactor>
</comment>
<dbReference type="InterPro" id="IPR036457">
    <property type="entry name" value="PPM-type-like_dom_sf"/>
</dbReference>
<evidence type="ECO:0000256" key="5">
    <source>
        <dbReference type="ARBA" id="ARBA00023211"/>
    </source>
</evidence>
<evidence type="ECO:0000313" key="11">
    <source>
        <dbReference type="Proteomes" id="UP000663829"/>
    </source>
</evidence>
<accession>A0A814MYC9</accession>
<dbReference type="EMBL" id="CAJNOK010009366">
    <property type="protein sequence ID" value="CAF1088252.1"/>
    <property type="molecule type" value="Genomic_DNA"/>
</dbReference>
<comment type="cofactor">
    <cofactor evidence="1">
        <name>Mn(2+)</name>
        <dbReference type="ChEBI" id="CHEBI:29035"/>
    </cofactor>
</comment>
<keyword evidence="5" id="KW-0464">Manganese</keyword>
<dbReference type="PANTHER" id="PTHR13832:SF565">
    <property type="entry name" value="AT28366P-RELATED"/>
    <property type="match status" value="1"/>
</dbReference>
<keyword evidence="11" id="KW-1185">Reference proteome</keyword>
<dbReference type="PANTHER" id="PTHR13832">
    <property type="entry name" value="PROTEIN PHOSPHATASE 2C"/>
    <property type="match status" value="1"/>
</dbReference>
<dbReference type="EMBL" id="CAJOBC010005017">
    <property type="protein sequence ID" value="CAF3848754.1"/>
    <property type="molecule type" value="Genomic_DNA"/>
</dbReference>
<dbReference type="SUPFAM" id="SSF81606">
    <property type="entry name" value="PP2C-like"/>
    <property type="match status" value="1"/>
</dbReference>